<accession>A0A1H9TDY8</accession>
<dbReference type="GO" id="GO:0005886">
    <property type="term" value="C:plasma membrane"/>
    <property type="evidence" value="ECO:0007669"/>
    <property type="project" value="UniProtKB-SubCell"/>
</dbReference>
<dbReference type="SUPFAM" id="SSF52540">
    <property type="entry name" value="P-loop containing nucleoside triphosphate hydrolases"/>
    <property type="match status" value="2"/>
</dbReference>
<dbReference type="Pfam" id="PF00005">
    <property type="entry name" value="ABC_tran"/>
    <property type="match status" value="2"/>
</dbReference>
<name>A0A1H9TDY8_9RHOB</name>
<keyword evidence="8" id="KW-1278">Translocase</keyword>
<comment type="subcellular location">
    <subcellularLocation>
        <location evidence="1">Cell membrane</location>
        <topology evidence="1">Peripheral membrane protein</topology>
    </subcellularLocation>
</comment>
<keyword evidence="7 11" id="KW-0067">ATP-binding</keyword>
<organism evidence="11 12">
    <name type="scientific">Tranquillimonas rosea</name>
    <dbReference type="NCBI Taxonomy" id="641238"/>
    <lineage>
        <taxon>Bacteria</taxon>
        <taxon>Pseudomonadati</taxon>
        <taxon>Pseudomonadota</taxon>
        <taxon>Alphaproteobacteria</taxon>
        <taxon>Rhodobacterales</taxon>
        <taxon>Roseobacteraceae</taxon>
        <taxon>Tranquillimonas</taxon>
    </lineage>
</organism>
<evidence type="ECO:0000256" key="5">
    <source>
        <dbReference type="ARBA" id="ARBA00022737"/>
    </source>
</evidence>
<dbReference type="Gene3D" id="3.40.50.300">
    <property type="entry name" value="P-loop containing nucleotide triphosphate hydrolases"/>
    <property type="match status" value="2"/>
</dbReference>
<dbReference type="EMBL" id="FOGU01000004">
    <property type="protein sequence ID" value="SER95540.1"/>
    <property type="molecule type" value="Genomic_DNA"/>
</dbReference>
<dbReference type="PANTHER" id="PTHR43790">
    <property type="entry name" value="CARBOHYDRATE TRANSPORT ATP-BINDING PROTEIN MG119-RELATED"/>
    <property type="match status" value="1"/>
</dbReference>
<evidence type="ECO:0000313" key="11">
    <source>
        <dbReference type="EMBL" id="SER95540.1"/>
    </source>
</evidence>
<dbReference type="RefSeq" id="WP_092691516.1">
    <property type="nucleotide sequence ID" value="NZ_FOGU01000004.1"/>
</dbReference>
<keyword evidence="12" id="KW-1185">Reference proteome</keyword>
<proteinExistence type="predicted"/>
<dbReference type="InterPro" id="IPR003593">
    <property type="entry name" value="AAA+_ATPase"/>
</dbReference>
<sequence>MNQTVLSVSGITKTFPGVRALDDVSFDIRAGEVHALVGENGAGKSTLMKVLAGLYKPDSGEIVHRGEAVRLTSPLEARNRGILLIHQELSLSPELSAAENIYLGAWPTNRLGVLDKRKLRADAQAALDALGCDFGATARVGTLSIARQQMVEIARAQAFNANLVIFDEPTASLTEGEKVQLFQTIERLRAAGVGIVYISHKMDEIFEITDRITVLRDGAVQGTVETRDTGIAEITRMMIGRDLDSYFHRARADFGAETLRVEGLTKAGLFRDVSFSVREGEVLGLYGLVGAGRSEVVETIFGIRKPDAGRLFWRGEETAFPKPRKAIEIGMALVPESRKEQGLILGMGGRQNITLPHLRLFSRLRVMQERQERAVFDRYRERLSIKTTGPEQPVSLLSGGNQQKFVLAKWLCAEPKLVILDEPTRGIDVGSKSAIHELIAGLAEQGLAVIVISSEMPEVLGVSHRVLTMSEGRVAGEFSGDSMTEQNLIEAVSRQAPAAVESEVA</sequence>
<keyword evidence="9" id="KW-0472">Membrane</keyword>
<keyword evidence="2" id="KW-0813">Transport</keyword>
<evidence type="ECO:0000256" key="7">
    <source>
        <dbReference type="ARBA" id="ARBA00022840"/>
    </source>
</evidence>
<keyword evidence="4" id="KW-0762">Sugar transport</keyword>
<dbReference type="GO" id="GO:0016887">
    <property type="term" value="F:ATP hydrolysis activity"/>
    <property type="evidence" value="ECO:0007669"/>
    <property type="project" value="InterPro"/>
</dbReference>
<dbReference type="PROSITE" id="PS00211">
    <property type="entry name" value="ABC_TRANSPORTER_1"/>
    <property type="match status" value="1"/>
</dbReference>
<evidence type="ECO:0000256" key="1">
    <source>
        <dbReference type="ARBA" id="ARBA00004202"/>
    </source>
</evidence>
<dbReference type="Proteomes" id="UP000198885">
    <property type="component" value="Unassembled WGS sequence"/>
</dbReference>
<feature type="domain" description="ABC transporter" evidence="10">
    <location>
        <begin position="254"/>
        <end position="496"/>
    </location>
</feature>
<dbReference type="CDD" id="cd03215">
    <property type="entry name" value="ABC_Carb_Monos_II"/>
    <property type="match status" value="1"/>
</dbReference>
<evidence type="ECO:0000256" key="9">
    <source>
        <dbReference type="ARBA" id="ARBA00023136"/>
    </source>
</evidence>
<gene>
    <name evidence="11" type="ORF">SAMN04490244_104133</name>
</gene>
<protein>
    <submittedName>
        <fullName evidence="11">Ribose transport system ATP-binding protein</fullName>
    </submittedName>
</protein>
<evidence type="ECO:0000256" key="4">
    <source>
        <dbReference type="ARBA" id="ARBA00022597"/>
    </source>
</evidence>
<reference evidence="11 12" key="1">
    <citation type="submission" date="2016-10" db="EMBL/GenBank/DDBJ databases">
        <authorList>
            <person name="de Groot N.N."/>
        </authorList>
    </citation>
    <scope>NUCLEOTIDE SEQUENCE [LARGE SCALE GENOMIC DNA]</scope>
    <source>
        <strain evidence="11 12">DSM 23042</strain>
    </source>
</reference>
<evidence type="ECO:0000256" key="8">
    <source>
        <dbReference type="ARBA" id="ARBA00022967"/>
    </source>
</evidence>
<keyword evidence="5" id="KW-0677">Repeat</keyword>
<dbReference type="OrthoDB" id="9805029at2"/>
<dbReference type="InterPro" id="IPR050107">
    <property type="entry name" value="ABC_carbohydrate_import_ATPase"/>
</dbReference>
<dbReference type="CDD" id="cd03216">
    <property type="entry name" value="ABC_Carb_Monos_I"/>
    <property type="match status" value="1"/>
</dbReference>
<evidence type="ECO:0000256" key="2">
    <source>
        <dbReference type="ARBA" id="ARBA00022448"/>
    </source>
</evidence>
<dbReference type="InterPro" id="IPR017871">
    <property type="entry name" value="ABC_transporter-like_CS"/>
</dbReference>
<dbReference type="FunFam" id="3.40.50.300:FF:000127">
    <property type="entry name" value="Ribose import ATP-binding protein RbsA"/>
    <property type="match status" value="1"/>
</dbReference>
<dbReference type="SMART" id="SM00382">
    <property type="entry name" value="AAA"/>
    <property type="match status" value="2"/>
</dbReference>
<keyword evidence="6" id="KW-0547">Nucleotide-binding</keyword>
<dbReference type="PANTHER" id="PTHR43790:SF9">
    <property type="entry name" value="GALACTOFURANOSE TRANSPORTER ATP-BINDING PROTEIN YTFR"/>
    <property type="match status" value="1"/>
</dbReference>
<dbReference type="AlphaFoldDB" id="A0A1H9TDY8"/>
<dbReference type="STRING" id="641238.SAMN04490244_104133"/>
<dbReference type="PROSITE" id="PS50893">
    <property type="entry name" value="ABC_TRANSPORTER_2"/>
    <property type="match status" value="2"/>
</dbReference>
<evidence type="ECO:0000256" key="3">
    <source>
        <dbReference type="ARBA" id="ARBA00022475"/>
    </source>
</evidence>
<evidence type="ECO:0000313" key="12">
    <source>
        <dbReference type="Proteomes" id="UP000198885"/>
    </source>
</evidence>
<evidence type="ECO:0000259" key="10">
    <source>
        <dbReference type="PROSITE" id="PS50893"/>
    </source>
</evidence>
<feature type="domain" description="ABC transporter" evidence="10">
    <location>
        <begin position="6"/>
        <end position="242"/>
    </location>
</feature>
<dbReference type="GO" id="GO:0005524">
    <property type="term" value="F:ATP binding"/>
    <property type="evidence" value="ECO:0007669"/>
    <property type="project" value="UniProtKB-KW"/>
</dbReference>
<evidence type="ECO:0000256" key="6">
    <source>
        <dbReference type="ARBA" id="ARBA00022741"/>
    </source>
</evidence>
<dbReference type="InterPro" id="IPR027417">
    <property type="entry name" value="P-loop_NTPase"/>
</dbReference>
<keyword evidence="3" id="KW-1003">Cell membrane</keyword>
<dbReference type="InterPro" id="IPR003439">
    <property type="entry name" value="ABC_transporter-like_ATP-bd"/>
</dbReference>